<feature type="binding site" evidence="7">
    <location>
        <position position="137"/>
    </location>
    <ligand>
        <name>Zn(2+)</name>
        <dbReference type="ChEBI" id="CHEBI:29105"/>
        <label>2</label>
    </ligand>
</feature>
<dbReference type="AlphaFoldDB" id="A0A0M7A507"/>
<dbReference type="EMBL" id="CXWD01000007">
    <property type="protein sequence ID" value="CTQ69340.1"/>
    <property type="molecule type" value="Genomic_DNA"/>
</dbReference>
<feature type="binding site" evidence="7">
    <location>
        <position position="64"/>
    </location>
    <ligand>
        <name>Zn(2+)</name>
        <dbReference type="ChEBI" id="CHEBI:29105"/>
        <label>2</label>
    </ligand>
</feature>
<feature type="binding site" evidence="7">
    <location>
        <position position="65"/>
    </location>
    <ligand>
        <name>Zn(2+)</name>
        <dbReference type="ChEBI" id="CHEBI:29105"/>
        <label>2</label>
    </ligand>
</feature>
<dbReference type="InterPro" id="IPR050110">
    <property type="entry name" value="Glyoxalase_II_hydrolase"/>
</dbReference>
<dbReference type="InterPro" id="IPR032282">
    <property type="entry name" value="HAGH_C"/>
</dbReference>
<evidence type="ECO:0000256" key="3">
    <source>
        <dbReference type="ARBA" id="ARBA00006759"/>
    </source>
</evidence>
<dbReference type="SMART" id="SM00849">
    <property type="entry name" value="Lactamase_B"/>
    <property type="match status" value="1"/>
</dbReference>
<dbReference type="PANTHER" id="PTHR43705">
    <property type="entry name" value="HYDROXYACYLGLUTATHIONE HYDROLASE"/>
    <property type="match status" value="1"/>
</dbReference>
<comment type="pathway">
    <text evidence="2 7">Secondary metabolite metabolism; methylglyoxal degradation; (R)-lactate from methylglyoxal: step 2/2.</text>
</comment>
<dbReference type="PIRSF" id="PIRSF005457">
    <property type="entry name" value="Glx"/>
    <property type="match status" value="1"/>
</dbReference>
<comment type="similarity">
    <text evidence="3 7">Belongs to the metallo-beta-lactamase superfamily. Glyoxalase II family.</text>
</comment>
<dbReference type="SUPFAM" id="SSF56281">
    <property type="entry name" value="Metallo-hydrolase/oxidoreductase"/>
    <property type="match status" value="1"/>
</dbReference>
<dbReference type="InterPro" id="IPR017782">
    <property type="entry name" value="Hydroxyacylglutathione_Hdrlase"/>
</dbReference>
<dbReference type="RefSeq" id="WP_055671911.1">
    <property type="nucleotide sequence ID" value="NZ_CXWD01000007.1"/>
</dbReference>
<reference evidence="10" key="1">
    <citation type="submission" date="2015-07" db="EMBL/GenBank/DDBJ databases">
        <authorList>
            <person name="Rodrigo-Torres Lidia"/>
            <person name="Arahal R.David."/>
        </authorList>
    </citation>
    <scope>NUCLEOTIDE SEQUENCE [LARGE SCALE GENOMIC DNA]</scope>
    <source>
        <strain evidence="10">CECT 5112</strain>
    </source>
</reference>
<dbReference type="EC" id="3.1.2.6" evidence="7"/>
<evidence type="ECO:0000256" key="1">
    <source>
        <dbReference type="ARBA" id="ARBA00001623"/>
    </source>
</evidence>
<evidence type="ECO:0000256" key="6">
    <source>
        <dbReference type="ARBA" id="ARBA00022833"/>
    </source>
</evidence>
<dbReference type="InterPro" id="IPR001279">
    <property type="entry name" value="Metallo-B-lactamas"/>
</dbReference>
<feature type="binding site" evidence="7">
    <location>
        <position position="176"/>
    </location>
    <ligand>
        <name>Zn(2+)</name>
        <dbReference type="ChEBI" id="CHEBI:29105"/>
        <label>2</label>
    </ligand>
</feature>
<dbReference type="STRING" id="388408.LAX5112_02077"/>
<dbReference type="Pfam" id="PF00753">
    <property type="entry name" value="Lactamase_B"/>
    <property type="match status" value="1"/>
</dbReference>
<proteinExistence type="inferred from homology"/>
<dbReference type="GO" id="GO:0019243">
    <property type="term" value="P:methylglyoxal catabolic process to D-lactate via S-lactoyl-glutathione"/>
    <property type="evidence" value="ECO:0007669"/>
    <property type="project" value="UniProtKB-UniRule"/>
</dbReference>
<keyword evidence="10" id="KW-1185">Reference proteome</keyword>
<evidence type="ECO:0000256" key="5">
    <source>
        <dbReference type="ARBA" id="ARBA00022801"/>
    </source>
</evidence>
<keyword evidence="5 7" id="KW-0378">Hydrolase</keyword>
<feature type="binding site" evidence="7">
    <location>
        <position position="118"/>
    </location>
    <ligand>
        <name>Zn(2+)</name>
        <dbReference type="ChEBI" id="CHEBI:29105"/>
        <label>1</label>
    </ligand>
</feature>
<dbReference type="HAMAP" id="MF_01374">
    <property type="entry name" value="Glyoxalase_2"/>
    <property type="match status" value="1"/>
</dbReference>
<feature type="binding site" evidence="7">
    <location>
        <position position="137"/>
    </location>
    <ligand>
        <name>Zn(2+)</name>
        <dbReference type="ChEBI" id="CHEBI:29105"/>
        <label>1</label>
    </ligand>
</feature>
<evidence type="ECO:0000256" key="7">
    <source>
        <dbReference type="HAMAP-Rule" id="MF_01374"/>
    </source>
</evidence>
<feature type="binding site" evidence="7">
    <location>
        <position position="60"/>
    </location>
    <ligand>
        <name>Zn(2+)</name>
        <dbReference type="ChEBI" id="CHEBI:29105"/>
        <label>1</label>
    </ligand>
</feature>
<protein>
    <recommendedName>
        <fullName evidence="7">Hydroxyacylglutathione hydrolase</fullName>
        <ecNumber evidence="7">3.1.2.6</ecNumber>
    </recommendedName>
    <alternativeName>
        <fullName evidence="7">Glyoxalase II</fullName>
        <shortName evidence="7">Glx II</shortName>
    </alternativeName>
</protein>
<evidence type="ECO:0000313" key="10">
    <source>
        <dbReference type="Proteomes" id="UP000053235"/>
    </source>
</evidence>
<dbReference type="Gene3D" id="3.60.15.10">
    <property type="entry name" value="Ribonuclease Z/Hydroxyacylglutathione hydrolase-like"/>
    <property type="match status" value="1"/>
</dbReference>
<dbReference type="PANTHER" id="PTHR43705:SF1">
    <property type="entry name" value="HYDROXYACYLGLUTATHIONE HYDROLASE GLOB"/>
    <property type="match status" value="1"/>
</dbReference>
<accession>A0A0M7A507</accession>
<comment type="subunit">
    <text evidence="7">Monomer.</text>
</comment>
<dbReference type="NCBIfam" id="TIGR03413">
    <property type="entry name" value="GSH_gloB"/>
    <property type="match status" value="1"/>
</dbReference>
<dbReference type="OrthoDB" id="9802248at2"/>
<dbReference type="GO" id="GO:0046872">
    <property type="term" value="F:metal ion binding"/>
    <property type="evidence" value="ECO:0007669"/>
    <property type="project" value="UniProtKB-KW"/>
</dbReference>
<name>A0A0M7A507_9HYPH</name>
<evidence type="ECO:0000313" key="9">
    <source>
        <dbReference type="EMBL" id="CTQ69340.1"/>
    </source>
</evidence>
<gene>
    <name evidence="7 9" type="primary">gloB</name>
    <name evidence="9" type="ORF">LAX5112_02077</name>
</gene>
<dbReference type="InterPro" id="IPR036866">
    <property type="entry name" value="RibonucZ/Hydroxyglut_hydro"/>
</dbReference>
<keyword evidence="4 7" id="KW-0479">Metal-binding</keyword>
<dbReference type="GO" id="GO:0004416">
    <property type="term" value="F:hydroxyacylglutathione hydrolase activity"/>
    <property type="evidence" value="ECO:0007669"/>
    <property type="project" value="UniProtKB-UniRule"/>
</dbReference>
<dbReference type="Proteomes" id="UP000053235">
    <property type="component" value="Unassembled WGS sequence"/>
</dbReference>
<evidence type="ECO:0000259" key="8">
    <source>
        <dbReference type="SMART" id="SM00849"/>
    </source>
</evidence>
<keyword evidence="6 7" id="KW-0862">Zinc</keyword>
<sequence>MSLSDTTEIHQFACLDDNFGVLIHDRESGTTVAVDVPDAAAYEAALAETGWKLSHILITHHHWDHVQGLGELKTKTGAVVIGPERSRQKISELDRTVEDGDDVLCGPYEVKAIATPGHTLDQISWYIPSIRVAHTGDTLFALGCGRVFEGDKEMMWASLSHLMHRLPDDTTIYCGHEYTEANAKFAVTIEPGNEALQARAKEIADIRALGKPTLPTTMAAEKATNPFLRAGEASVADALGMAGQPAEAVFAEIRTRKDNA</sequence>
<feature type="binding site" evidence="7">
    <location>
        <position position="62"/>
    </location>
    <ligand>
        <name>Zn(2+)</name>
        <dbReference type="ChEBI" id="CHEBI:29105"/>
        <label>1</label>
    </ligand>
</feature>
<dbReference type="UniPathway" id="UPA00619">
    <property type="reaction ID" value="UER00676"/>
</dbReference>
<comment type="cofactor">
    <cofactor evidence="7">
        <name>Zn(2+)</name>
        <dbReference type="ChEBI" id="CHEBI:29105"/>
    </cofactor>
    <text evidence="7">Binds 2 Zn(2+) ions per subunit.</text>
</comment>
<feature type="domain" description="Metallo-beta-lactamase" evidence="8">
    <location>
        <begin position="17"/>
        <end position="176"/>
    </location>
</feature>
<comment type="catalytic activity">
    <reaction evidence="1 7">
        <text>an S-(2-hydroxyacyl)glutathione + H2O = a 2-hydroxy carboxylate + glutathione + H(+)</text>
        <dbReference type="Rhea" id="RHEA:21864"/>
        <dbReference type="ChEBI" id="CHEBI:15377"/>
        <dbReference type="ChEBI" id="CHEBI:15378"/>
        <dbReference type="ChEBI" id="CHEBI:57925"/>
        <dbReference type="ChEBI" id="CHEBI:58896"/>
        <dbReference type="ChEBI" id="CHEBI:71261"/>
        <dbReference type="EC" id="3.1.2.6"/>
    </reaction>
</comment>
<dbReference type="Pfam" id="PF16123">
    <property type="entry name" value="HAGH_C"/>
    <property type="match status" value="1"/>
</dbReference>
<comment type="function">
    <text evidence="7">Thiolesterase that catalyzes the hydrolysis of S-D-lactoyl-glutathione to form glutathione and D-lactic acid.</text>
</comment>
<evidence type="ECO:0000256" key="2">
    <source>
        <dbReference type="ARBA" id="ARBA00004963"/>
    </source>
</evidence>
<evidence type="ECO:0000256" key="4">
    <source>
        <dbReference type="ARBA" id="ARBA00022723"/>
    </source>
</evidence>
<organism evidence="9 10">
    <name type="scientific">Roseibium alexandrii</name>
    <dbReference type="NCBI Taxonomy" id="388408"/>
    <lineage>
        <taxon>Bacteria</taxon>
        <taxon>Pseudomonadati</taxon>
        <taxon>Pseudomonadota</taxon>
        <taxon>Alphaproteobacteria</taxon>
        <taxon>Hyphomicrobiales</taxon>
        <taxon>Stappiaceae</taxon>
        <taxon>Roseibium</taxon>
    </lineage>
</organism>
<dbReference type="CDD" id="cd07723">
    <property type="entry name" value="hydroxyacylglutathione_hydrolase_MBL-fold"/>
    <property type="match status" value="1"/>
</dbReference>
<dbReference type="InterPro" id="IPR035680">
    <property type="entry name" value="Clx_II_MBL"/>
</dbReference>